<comment type="catalytic activity">
    <reaction evidence="1">
        <text>[protein]-peptidylproline (omega=180) = [protein]-peptidylproline (omega=0)</text>
        <dbReference type="Rhea" id="RHEA:16237"/>
        <dbReference type="Rhea" id="RHEA-COMP:10747"/>
        <dbReference type="Rhea" id="RHEA-COMP:10748"/>
        <dbReference type="ChEBI" id="CHEBI:83833"/>
        <dbReference type="ChEBI" id="CHEBI:83834"/>
        <dbReference type="EC" id="5.2.1.8"/>
    </reaction>
</comment>
<keyword evidence="10" id="KW-1185">Reference proteome</keyword>
<feature type="domain" description="PpiC" evidence="8">
    <location>
        <begin position="166"/>
        <end position="291"/>
    </location>
</feature>
<dbReference type="eggNOG" id="COG0760">
    <property type="taxonomic scope" value="Bacteria"/>
</dbReference>
<feature type="transmembrane region" description="Helical" evidence="7">
    <location>
        <begin position="12"/>
        <end position="31"/>
    </location>
</feature>
<keyword evidence="7" id="KW-0472">Membrane</keyword>
<reference evidence="9 10" key="1">
    <citation type="journal article" date="2010" name="Stand. Genomic Sci.">
        <title>Permanent draft genome sequence of Dethiosulfovibrio peptidovorans type strain (SEBR 4207).</title>
        <authorList>
            <person name="Labutti K."/>
            <person name="Mayilraj S."/>
            <person name="Clum A."/>
            <person name="Lucas S."/>
            <person name="Glavina Del Rio T."/>
            <person name="Nolan M."/>
            <person name="Tice H."/>
            <person name="Cheng J.F."/>
            <person name="Pitluck S."/>
            <person name="Liolios K."/>
            <person name="Ivanova N."/>
            <person name="Mavromatis K."/>
            <person name="Mikhailova N."/>
            <person name="Pati A."/>
            <person name="Goodwin L."/>
            <person name="Chen A."/>
            <person name="Palaniappan K."/>
            <person name="Land M."/>
            <person name="Hauser L."/>
            <person name="Chang Y.J."/>
            <person name="Jeffries C.D."/>
            <person name="Rohde M."/>
            <person name="Spring S."/>
            <person name="Goker M."/>
            <person name="Woyke T."/>
            <person name="Bristow J."/>
            <person name="Eisen J.A."/>
            <person name="Markowitz V."/>
            <person name="Hugenholtz P."/>
            <person name="Kyrpides N.C."/>
            <person name="Klenk H.P."/>
            <person name="Lapidus A."/>
        </authorList>
    </citation>
    <scope>NUCLEOTIDE SEQUENCE [LARGE SCALE GENOMIC DNA]</scope>
    <source>
        <strain evidence="9 10">DSM 11002</strain>
    </source>
</reference>
<keyword evidence="4" id="KW-0697">Rotamase</keyword>
<keyword evidence="7" id="KW-0812">Transmembrane</keyword>
<evidence type="ECO:0000256" key="6">
    <source>
        <dbReference type="SAM" id="MobiDB-lite"/>
    </source>
</evidence>
<dbReference type="SUPFAM" id="SSF109998">
    <property type="entry name" value="Triger factor/SurA peptide-binding domain-like"/>
    <property type="match status" value="1"/>
</dbReference>
<evidence type="ECO:0000313" key="10">
    <source>
        <dbReference type="Proteomes" id="UP000006427"/>
    </source>
</evidence>
<sequence length="350" mass="39292">MLRTLRTQVKWILVFFLLCFVLAIPLMYGVGGGKSSRSSNEDYAVAEIDGKKLMRSQLLRSVQDYVERAGIKDVTSTDLPMIRQMVLDQMVVQEALLKEVKALGITPSKEELDQAVSGIEDQFPTKEAFMQYLQETGITMNDLREQLKTQLSQQMLLEEASAAAKVNDEELQALYDSVKDFVFTVPEGFEVLAAEFSSQEAANKAYEELSSGTSWDVVLEEFSSSDITGSTGSEKPAFLKKDSLPENLAFIASMDDGQYAEPVEVASDDFIVVYRKSAKDREVTSFEDAKEQLQSMVLNQKRQELQRTFLDEISEKVDVKILDPEIFPAEEESVEVISEDNASEDQESEE</sequence>
<evidence type="ECO:0000256" key="3">
    <source>
        <dbReference type="ARBA" id="ARBA00022729"/>
    </source>
</evidence>
<dbReference type="Pfam" id="PF13145">
    <property type="entry name" value="Rotamase_2"/>
    <property type="match status" value="1"/>
</dbReference>
<dbReference type="Gene3D" id="1.10.4030.10">
    <property type="entry name" value="Porin chaperone SurA, peptide-binding domain"/>
    <property type="match status" value="1"/>
</dbReference>
<dbReference type="PANTHER" id="PTHR47245">
    <property type="entry name" value="PEPTIDYLPROLYL ISOMERASE"/>
    <property type="match status" value="1"/>
</dbReference>
<gene>
    <name evidence="9" type="ORF">Dpep_2422</name>
</gene>
<dbReference type="PANTHER" id="PTHR47245:SF1">
    <property type="entry name" value="FOLDASE PROTEIN PRSA"/>
    <property type="match status" value="1"/>
</dbReference>
<dbReference type="RefSeq" id="WP_005662518.1">
    <property type="nucleotide sequence ID" value="NZ_ABTR02000001.1"/>
</dbReference>
<keyword evidence="7" id="KW-1133">Transmembrane helix</keyword>
<organism evidence="9 10">
    <name type="scientific">Dethiosulfovibrio peptidovorans DSM 11002</name>
    <dbReference type="NCBI Taxonomy" id="469381"/>
    <lineage>
        <taxon>Bacteria</taxon>
        <taxon>Thermotogati</taxon>
        <taxon>Synergistota</taxon>
        <taxon>Synergistia</taxon>
        <taxon>Synergistales</taxon>
        <taxon>Dethiosulfovibrionaceae</taxon>
        <taxon>Dethiosulfovibrio</taxon>
    </lineage>
</organism>
<keyword evidence="3" id="KW-0732">Signal</keyword>
<dbReference type="AlphaFoldDB" id="D2Z4V0"/>
<dbReference type="STRING" id="469381.Dpep_2422"/>
<dbReference type="GO" id="GO:0003755">
    <property type="term" value="F:peptidyl-prolyl cis-trans isomerase activity"/>
    <property type="evidence" value="ECO:0007669"/>
    <property type="project" value="UniProtKB-KW"/>
</dbReference>
<dbReference type="InterPro" id="IPR027304">
    <property type="entry name" value="Trigger_fact/SurA_dom_sf"/>
</dbReference>
<dbReference type="EMBL" id="ABTR02000001">
    <property type="protein sequence ID" value="EFC92444.1"/>
    <property type="molecule type" value="Genomic_DNA"/>
</dbReference>
<protein>
    <recommendedName>
        <fullName evidence="2">peptidylprolyl isomerase</fullName>
        <ecNumber evidence="2">5.2.1.8</ecNumber>
    </recommendedName>
</protein>
<name>D2Z4V0_9BACT</name>
<keyword evidence="5" id="KW-0413">Isomerase</keyword>
<evidence type="ECO:0000313" key="9">
    <source>
        <dbReference type="EMBL" id="EFC92444.1"/>
    </source>
</evidence>
<comment type="caution">
    <text evidence="9">The sequence shown here is derived from an EMBL/GenBank/DDBJ whole genome shotgun (WGS) entry which is preliminary data.</text>
</comment>
<evidence type="ECO:0000256" key="4">
    <source>
        <dbReference type="ARBA" id="ARBA00023110"/>
    </source>
</evidence>
<feature type="region of interest" description="Disordered" evidence="6">
    <location>
        <begin position="331"/>
        <end position="350"/>
    </location>
</feature>
<evidence type="ECO:0000256" key="2">
    <source>
        <dbReference type="ARBA" id="ARBA00013194"/>
    </source>
</evidence>
<evidence type="ECO:0000256" key="1">
    <source>
        <dbReference type="ARBA" id="ARBA00000971"/>
    </source>
</evidence>
<dbReference type="InterPro" id="IPR000297">
    <property type="entry name" value="PPIase_PpiC"/>
</dbReference>
<accession>D2Z4V0</accession>
<proteinExistence type="predicted"/>
<dbReference type="Pfam" id="PF13624">
    <property type="entry name" value="SurA_N_3"/>
    <property type="match status" value="1"/>
</dbReference>
<evidence type="ECO:0000256" key="7">
    <source>
        <dbReference type="SAM" id="Phobius"/>
    </source>
</evidence>
<evidence type="ECO:0000259" key="8">
    <source>
        <dbReference type="Pfam" id="PF13145"/>
    </source>
</evidence>
<dbReference type="Proteomes" id="UP000006427">
    <property type="component" value="Unassembled WGS sequence"/>
</dbReference>
<dbReference type="InterPro" id="IPR050245">
    <property type="entry name" value="PrsA_foldase"/>
</dbReference>
<dbReference type="EC" id="5.2.1.8" evidence="2"/>
<evidence type="ECO:0000256" key="5">
    <source>
        <dbReference type="ARBA" id="ARBA00023235"/>
    </source>
</evidence>
<dbReference type="PaxDb" id="469381-Dpep_2422"/>